<dbReference type="Proteomes" id="UP000824469">
    <property type="component" value="Unassembled WGS sequence"/>
</dbReference>
<reference evidence="1 2" key="1">
    <citation type="journal article" date="2021" name="Nat. Plants">
        <title>The Taxus genome provides insights into paclitaxel biosynthesis.</title>
        <authorList>
            <person name="Xiong X."/>
            <person name="Gou J."/>
            <person name="Liao Q."/>
            <person name="Li Y."/>
            <person name="Zhou Q."/>
            <person name="Bi G."/>
            <person name="Li C."/>
            <person name="Du R."/>
            <person name="Wang X."/>
            <person name="Sun T."/>
            <person name="Guo L."/>
            <person name="Liang H."/>
            <person name="Lu P."/>
            <person name="Wu Y."/>
            <person name="Zhang Z."/>
            <person name="Ro D.K."/>
            <person name="Shang Y."/>
            <person name="Huang S."/>
            <person name="Yan J."/>
        </authorList>
    </citation>
    <scope>NUCLEOTIDE SEQUENCE [LARGE SCALE GENOMIC DNA]</scope>
    <source>
        <strain evidence="1">Ta-2019</strain>
    </source>
</reference>
<keyword evidence="2" id="KW-1185">Reference proteome</keyword>
<feature type="non-terminal residue" evidence="1">
    <location>
        <position position="98"/>
    </location>
</feature>
<protein>
    <submittedName>
        <fullName evidence="1">Uncharacterized protein</fullName>
    </submittedName>
</protein>
<gene>
    <name evidence="1" type="ORF">KI387_020744</name>
</gene>
<dbReference type="EMBL" id="JAHRHJ020000004">
    <property type="protein sequence ID" value="KAH9318975.1"/>
    <property type="molecule type" value="Genomic_DNA"/>
</dbReference>
<evidence type="ECO:0000313" key="2">
    <source>
        <dbReference type="Proteomes" id="UP000824469"/>
    </source>
</evidence>
<sequence length="98" mass="10081">MSRGDTGDCDAKGMLGVGFEEAIVGDIDRIFVAMAGLALETSLRDEVIDGDTSIGEDGLGDVDDVTRGDETVGEEEVIAGGDSCTVLDAISREVNNGV</sequence>
<comment type="caution">
    <text evidence="1">The sequence shown here is derived from an EMBL/GenBank/DDBJ whole genome shotgun (WGS) entry which is preliminary data.</text>
</comment>
<accession>A0AA38GCF7</accession>
<name>A0AA38GCF7_TAXCH</name>
<dbReference type="AlphaFoldDB" id="A0AA38GCF7"/>
<proteinExistence type="predicted"/>
<evidence type="ECO:0000313" key="1">
    <source>
        <dbReference type="EMBL" id="KAH9318975.1"/>
    </source>
</evidence>
<organism evidence="1 2">
    <name type="scientific">Taxus chinensis</name>
    <name type="common">Chinese yew</name>
    <name type="synonym">Taxus wallichiana var. chinensis</name>
    <dbReference type="NCBI Taxonomy" id="29808"/>
    <lineage>
        <taxon>Eukaryota</taxon>
        <taxon>Viridiplantae</taxon>
        <taxon>Streptophyta</taxon>
        <taxon>Embryophyta</taxon>
        <taxon>Tracheophyta</taxon>
        <taxon>Spermatophyta</taxon>
        <taxon>Pinopsida</taxon>
        <taxon>Pinidae</taxon>
        <taxon>Conifers II</taxon>
        <taxon>Cupressales</taxon>
        <taxon>Taxaceae</taxon>
        <taxon>Taxus</taxon>
    </lineage>
</organism>